<dbReference type="Gene3D" id="3.40.50.180">
    <property type="entry name" value="Methylesterase CheB, C-terminal domain"/>
    <property type="match status" value="1"/>
</dbReference>
<feature type="active site" evidence="5 6">
    <location>
        <position position="181"/>
    </location>
</feature>
<keyword evidence="5 7" id="KW-0597">Phosphoprotein</keyword>
<organism evidence="10 11">
    <name type="scientific">Geothermobacter ehrlichii</name>
    <dbReference type="NCBI Taxonomy" id="213224"/>
    <lineage>
        <taxon>Bacteria</taxon>
        <taxon>Pseudomonadati</taxon>
        <taxon>Thermodesulfobacteriota</taxon>
        <taxon>Desulfuromonadia</taxon>
        <taxon>Desulfuromonadales</taxon>
        <taxon>Geothermobacteraceae</taxon>
        <taxon>Geothermobacter</taxon>
    </lineage>
</organism>
<feature type="domain" description="CheB-type methylesterase" evidence="9">
    <location>
        <begin position="169"/>
        <end position="361"/>
    </location>
</feature>
<sequence length="361" mass="38983">MKNGKVRVLVVDDSAYNRRTIIRFLQEMEGVEVVGYAVNGEEGLRKVFDLKPDLITLDLEMPRMDGFSFLRILMQNRPTPVIVVSARADDQNVFRALEFGAVEFVAKPSAQISPELFNIRDDLVRKVCEVAGADMKKVLGRAAGTAGGAAGEYKGVVRKGQRLAGKKGAPPRFEAVVIGASTGGPPALQAIFSAIQHRPGIRFAVSQHMPPGFTHAFAERLNKFTALDVKEAENGDLFAPDRVLIAPGGKNLVFRRLGEDIVAQVVDPSPDQRYTPSVDVMFRSASEIFGSSLLGVVLTGMGNDGARGARLINDRGGCVIAESEETSVVFGMPKEAIATGSIDRVVPLNGICREIFRRCGV</sequence>
<comment type="subcellular location">
    <subcellularLocation>
        <location evidence="5">Cytoplasm</location>
    </subcellularLocation>
</comment>
<dbReference type="PROSITE" id="PS50122">
    <property type="entry name" value="CHEB"/>
    <property type="match status" value="1"/>
</dbReference>
<reference evidence="10 11" key="1">
    <citation type="submission" date="2019-07" db="EMBL/GenBank/DDBJ databases">
        <title>Genomic Encyclopedia of Type Strains, Phase IV (KMG-IV): sequencing the most valuable type-strain genomes for metagenomic binning, comparative biology and taxonomic classification.</title>
        <authorList>
            <person name="Goeker M."/>
        </authorList>
    </citation>
    <scope>NUCLEOTIDE SEQUENCE [LARGE SCALE GENOMIC DNA]</scope>
    <source>
        <strain evidence="10 11">SS015</strain>
    </source>
</reference>
<evidence type="ECO:0000256" key="1">
    <source>
        <dbReference type="ARBA" id="ARBA00022490"/>
    </source>
</evidence>
<evidence type="ECO:0000256" key="5">
    <source>
        <dbReference type="HAMAP-Rule" id="MF_00099"/>
    </source>
</evidence>
<dbReference type="GO" id="GO:0008984">
    <property type="term" value="F:protein-glutamate methylesterase activity"/>
    <property type="evidence" value="ECO:0007669"/>
    <property type="project" value="UniProtKB-UniRule"/>
</dbReference>
<dbReference type="GO" id="GO:0000156">
    <property type="term" value="F:phosphorelay response regulator activity"/>
    <property type="evidence" value="ECO:0007669"/>
    <property type="project" value="InterPro"/>
</dbReference>
<proteinExistence type="inferred from homology"/>
<evidence type="ECO:0000256" key="2">
    <source>
        <dbReference type="ARBA" id="ARBA00022500"/>
    </source>
</evidence>
<dbReference type="NCBIfam" id="NF001965">
    <property type="entry name" value="PRK00742.1"/>
    <property type="match status" value="1"/>
</dbReference>
<dbReference type="EMBL" id="VNIB01000001">
    <property type="protein sequence ID" value="TYP00137.1"/>
    <property type="molecule type" value="Genomic_DNA"/>
</dbReference>
<keyword evidence="2 5" id="KW-0145">Chemotaxis</keyword>
<dbReference type="PIRSF" id="PIRSF000876">
    <property type="entry name" value="RR_chemtxs_CheB"/>
    <property type="match status" value="1"/>
</dbReference>
<dbReference type="AlphaFoldDB" id="A0A5D3WPK4"/>
<dbReference type="SUPFAM" id="SSF52172">
    <property type="entry name" value="CheY-like"/>
    <property type="match status" value="1"/>
</dbReference>
<dbReference type="CDD" id="cd17541">
    <property type="entry name" value="REC_CheB-like"/>
    <property type="match status" value="1"/>
</dbReference>
<feature type="domain" description="Response regulatory" evidence="8">
    <location>
        <begin position="7"/>
        <end position="122"/>
    </location>
</feature>
<dbReference type="PROSITE" id="PS50110">
    <property type="entry name" value="RESPONSE_REGULATORY"/>
    <property type="match status" value="1"/>
</dbReference>
<dbReference type="SUPFAM" id="SSF52738">
    <property type="entry name" value="Methylesterase CheB, C-terminal domain"/>
    <property type="match status" value="1"/>
</dbReference>
<dbReference type="GO" id="GO:0005737">
    <property type="term" value="C:cytoplasm"/>
    <property type="evidence" value="ECO:0007669"/>
    <property type="project" value="UniProtKB-SubCell"/>
</dbReference>
<dbReference type="InterPro" id="IPR000673">
    <property type="entry name" value="Sig_transdc_resp-reg_Me-estase"/>
</dbReference>
<dbReference type="InterPro" id="IPR008248">
    <property type="entry name" value="CheB-like"/>
</dbReference>
<dbReference type="EC" id="3.1.1.61" evidence="5"/>
<dbReference type="CDD" id="cd16432">
    <property type="entry name" value="CheB_Rec"/>
    <property type="match status" value="1"/>
</dbReference>
<evidence type="ECO:0000313" key="11">
    <source>
        <dbReference type="Proteomes" id="UP000324159"/>
    </source>
</evidence>
<comment type="domain">
    <text evidence="5">Contains a C-terminal catalytic domain, and an N-terminal region which modulates catalytic activity.</text>
</comment>
<dbReference type="Pfam" id="PF01339">
    <property type="entry name" value="CheB_methylest"/>
    <property type="match status" value="1"/>
</dbReference>
<dbReference type="InterPro" id="IPR035909">
    <property type="entry name" value="CheB_C"/>
</dbReference>
<keyword evidence="1 5" id="KW-0963">Cytoplasm</keyword>
<keyword evidence="3 5" id="KW-0378">Hydrolase</keyword>
<evidence type="ECO:0000259" key="8">
    <source>
        <dbReference type="PROSITE" id="PS50110"/>
    </source>
</evidence>
<dbReference type="Pfam" id="PF00072">
    <property type="entry name" value="Response_reg"/>
    <property type="match status" value="1"/>
</dbReference>
<evidence type="ECO:0000313" key="10">
    <source>
        <dbReference type="EMBL" id="TYP00137.1"/>
    </source>
</evidence>
<comment type="function">
    <text evidence="5">Involved in chemotaxis. Part of a chemotaxis signal transduction system that modulates chemotaxis in response to various stimuli. Catalyzes the demethylation of specific methylglutamate residues introduced into the chemoreceptors (methyl-accepting chemotaxis proteins or MCP) by CheR. Also mediates the irreversible deamidation of specific glutamine residues to glutamic acid.</text>
</comment>
<evidence type="ECO:0000256" key="6">
    <source>
        <dbReference type="PROSITE-ProRule" id="PRU00050"/>
    </source>
</evidence>
<evidence type="ECO:0000256" key="7">
    <source>
        <dbReference type="PROSITE-ProRule" id="PRU00169"/>
    </source>
</evidence>
<evidence type="ECO:0000256" key="4">
    <source>
        <dbReference type="ARBA" id="ARBA00048267"/>
    </source>
</evidence>
<comment type="PTM">
    <text evidence="5">Phosphorylated by CheA. Phosphorylation of the N-terminal regulatory domain activates the methylesterase activity.</text>
</comment>
<dbReference type="GO" id="GO:0050568">
    <property type="term" value="F:protein-glutamine glutaminase activity"/>
    <property type="evidence" value="ECO:0007669"/>
    <property type="project" value="UniProtKB-UniRule"/>
</dbReference>
<feature type="modified residue" description="4-aspartylphosphate" evidence="5 7">
    <location>
        <position position="58"/>
    </location>
</feature>
<feature type="active site" evidence="5 6">
    <location>
        <position position="208"/>
    </location>
</feature>
<dbReference type="InterPro" id="IPR011006">
    <property type="entry name" value="CheY-like_superfamily"/>
</dbReference>
<dbReference type="PANTHER" id="PTHR42872:SF6">
    <property type="entry name" value="PROTEIN-GLUTAMATE METHYLESTERASE_PROTEIN-GLUTAMINE GLUTAMINASE"/>
    <property type="match status" value="1"/>
</dbReference>
<evidence type="ECO:0000256" key="3">
    <source>
        <dbReference type="ARBA" id="ARBA00022801"/>
    </source>
</evidence>
<protein>
    <recommendedName>
        <fullName evidence="5">Protein-glutamate methylesterase/protein-glutamine glutaminase</fullName>
        <ecNumber evidence="5">3.1.1.61</ecNumber>
        <ecNumber evidence="5">3.5.1.44</ecNumber>
    </recommendedName>
</protein>
<comment type="caution">
    <text evidence="10">The sequence shown here is derived from an EMBL/GenBank/DDBJ whole genome shotgun (WGS) entry which is preliminary data.</text>
</comment>
<dbReference type="Proteomes" id="UP000324159">
    <property type="component" value="Unassembled WGS sequence"/>
</dbReference>
<comment type="catalytic activity">
    <reaction evidence="4 5">
        <text>[protein]-L-glutamate 5-O-methyl ester + H2O = L-glutamyl-[protein] + methanol + H(+)</text>
        <dbReference type="Rhea" id="RHEA:23236"/>
        <dbReference type="Rhea" id="RHEA-COMP:10208"/>
        <dbReference type="Rhea" id="RHEA-COMP:10311"/>
        <dbReference type="ChEBI" id="CHEBI:15377"/>
        <dbReference type="ChEBI" id="CHEBI:15378"/>
        <dbReference type="ChEBI" id="CHEBI:17790"/>
        <dbReference type="ChEBI" id="CHEBI:29973"/>
        <dbReference type="ChEBI" id="CHEBI:82795"/>
        <dbReference type="EC" id="3.1.1.61"/>
    </reaction>
</comment>
<dbReference type="Gene3D" id="3.40.50.2300">
    <property type="match status" value="1"/>
</dbReference>
<dbReference type="OrthoDB" id="9793421at2"/>
<accession>A0A5D3WPK4</accession>
<evidence type="ECO:0000259" key="9">
    <source>
        <dbReference type="PROSITE" id="PS50122"/>
    </source>
</evidence>
<dbReference type="HAMAP" id="MF_00099">
    <property type="entry name" value="CheB_chemtxs"/>
    <property type="match status" value="1"/>
</dbReference>
<dbReference type="SMART" id="SM00448">
    <property type="entry name" value="REC"/>
    <property type="match status" value="1"/>
</dbReference>
<gene>
    <name evidence="5" type="primary">cheB</name>
    <name evidence="10" type="ORF">EDC39_101297</name>
</gene>
<dbReference type="GO" id="GO:0006935">
    <property type="term" value="P:chemotaxis"/>
    <property type="evidence" value="ECO:0007669"/>
    <property type="project" value="UniProtKB-UniRule"/>
</dbReference>
<dbReference type="InterPro" id="IPR001789">
    <property type="entry name" value="Sig_transdc_resp-reg_receiver"/>
</dbReference>
<dbReference type="RefSeq" id="WP_148894324.1">
    <property type="nucleotide sequence ID" value="NZ_VNIB01000001.1"/>
</dbReference>
<dbReference type="EC" id="3.5.1.44" evidence="5"/>
<comment type="similarity">
    <text evidence="5">Belongs to the CheB family.</text>
</comment>
<dbReference type="PANTHER" id="PTHR42872">
    <property type="entry name" value="PROTEIN-GLUTAMATE METHYLESTERASE/PROTEIN-GLUTAMINE GLUTAMINASE"/>
    <property type="match status" value="1"/>
</dbReference>
<feature type="active site" evidence="5 6">
    <location>
        <position position="304"/>
    </location>
</feature>
<comment type="catalytic activity">
    <reaction evidence="5">
        <text>L-glutaminyl-[protein] + H2O = L-glutamyl-[protein] + NH4(+)</text>
        <dbReference type="Rhea" id="RHEA:16441"/>
        <dbReference type="Rhea" id="RHEA-COMP:10207"/>
        <dbReference type="Rhea" id="RHEA-COMP:10208"/>
        <dbReference type="ChEBI" id="CHEBI:15377"/>
        <dbReference type="ChEBI" id="CHEBI:28938"/>
        <dbReference type="ChEBI" id="CHEBI:29973"/>
        <dbReference type="ChEBI" id="CHEBI:30011"/>
        <dbReference type="EC" id="3.5.1.44"/>
    </reaction>
</comment>
<keyword evidence="11" id="KW-1185">Reference proteome</keyword>
<name>A0A5D3WPK4_9BACT</name>